<evidence type="ECO:0000313" key="1">
    <source>
        <dbReference type="EMBL" id="KAA6400791.1"/>
    </source>
</evidence>
<protein>
    <submittedName>
        <fullName evidence="1">Uncharacterized protein</fullName>
    </submittedName>
</protein>
<evidence type="ECO:0000313" key="2">
    <source>
        <dbReference type="Proteomes" id="UP000324800"/>
    </source>
</evidence>
<dbReference type="EMBL" id="SNRW01000499">
    <property type="protein sequence ID" value="KAA6400791.1"/>
    <property type="molecule type" value="Genomic_DNA"/>
</dbReference>
<proteinExistence type="predicted"/>
<accession>A0A5J4X0S7</accession>
<sequence length="78" mass="8835">MFINNDLKYIHQDIAVILAKLFKALPLPSDIQIKVILSIKSGYHSEELTYLSEYQDMPFGAGQDIGPGHPQTCKFKRV</sequence>
<name>A0A5J4X0S7_9EUKA</name>
<comment type="caution">
    <text evidence="1">The sequence shown here is derived from an EMBL/GenBank/DDBJ whole genome shotgun (WGS) entry which is preliminary data.</text>
</comment>
<reference evidence="1 2" key="1">
    <citation type="submission" date="2019-03" db="EMBL/GenBank/DDBJ databases">
        <title>Single cell metagenomics reveals metabolic interactions within the superorganism composed of flagellate Streblomastix strix and complex community of Bacteroidetes bacteria on its surface.</title>
        <authorList>
            <person name="Treitli S.C."/>
            <person name="Kolisko M."/>
            <person name="Husnik F."/>
            <person name="Keeling P."/>
            <person name="Hampl V."/>
        </authorList>
    </citation>
    <scope>NUCLEOTIDE SEQUENCE [LARGE SCALE GENOMIC DNA]</scope>
    <source>
        <strain evidence="1">ST1C</strain>
    </source>
</reference>
<organism evidence="1 2">
    <name type="scientific">Streblomastix strix</name>
    <dbReference type="NCBI Taxonomy" id="222440"/>
    <lineage>
        <taxon>Eukaryota</taxon>
        <taxon>Metamonada</taxon>
        <taxon>Preaxostyla</taxon>
        <taxon>Oxymonadida</taxon>
        <taxon>Streblomastigidae</taxon>
        <taxon>Streblomastix</taxon>
    </lineage>
</organism>
<gene>
    <name evidence="1" type="ORF">EZS28_003680</name>
</gene>
<dbReference type="AlphaFoldDB" id="A0A5J4X0S7"/>
<dbReference type="Proteomes" id="UP000324800">
    <property type="component" value="Unassembled WGS sequence"/>
</dbReference>